<dbReference type="EMBL" id="MDKC01000008">
    <property type="protein sequence ID" value="ODG92488.1"/>
    <property type="molecule type" value="Genomic_DNA"/>
</dbReference>
<accession>A0ABX2ZSF4</accession>
<evidence type="ECO:0000313" key="1">
    <source>
        <dbReference type="EMBL" id="ODG92488.1"/>
    </source>
</evidence>
<comment type="caution">
    <text evidence="1">The sequence shown here is derived from an EMBL/GenBank/DDBJ whole genome shotgun (WGS) entry which is preliminary data.</text>
</comment>
<evidence type="ECO:0000313" key="2">
    <source>
        <dbReference type="Proteomes" id="UP000094580"/>
    </source>
</evidence>
<sequence length="100" mass="11577">MVIQDLDIQNVIISKLGGYDGYKISFSVNHQSYILLAGKQQTIFPLSIKHAFIEKEKCQFCNKLVFKSAISQQICLNLLLKKSDLLSYFQQKYPEPFEQK</sequence>
<protein>
    <submittedName>
        <fullName evidence="1">Uncharacterized protein</fullName>
    </submittedName>
</protein>
<organism evidence="1 2">
    <name type="scientific">Gottfriedia luciferensis</name>
    <dbReference type="NCBI Taxonomy" id="178774"/>
    <lineage>
        <taxon>Bacteria</taxon>
        <taxon>Bacillati</taxon>
        <taxon>Bacillota</taxon>
        <taxon>Bacilli</taxon>
        <taxon>Bacillales</taxon>
        <taxon>Bacillaceae</taxon>
        <taxon>Gottfriedia</taxon>
    </lineage>
</organism>
<dbReference type="Proteomes" id="UP000094580">
    <property type="component" value="Unassembled WGS sequence"/>
</dbReference>
<keyword evidence="2" id="KW-1185">Reference proteome</keyword>
<gene>
    <name evidence="1" type="ORF">BED47_19990</name>
</gene>
<dbReference type="RefSeq" id="WP_069033347.1">
    <property type="nucleotide sequence ID" value="NZ_MDKC01000008.1"/>
</dbReference>
<proteinExistence type="predicted"/>
<name>A0ABX2ZSF4_9BACI</name>
<reference evidence="1 2" key="1">
    <citation type="submission" date="2016-07" db="EMBL/GenBank/DDBJ databases">
        <authorList>
            <person name="Townsley L."/>
            <person name="Shank E.A."/>
        </authorList>
    </citation>
    <scope>NUCLEOTIDE SEQUENCE [LARGE SCALE GENOMIC DNA]</scope>
    <source>
        <strain evidence="1 2">CH01</strain>
    </source>
</reference>